<dbReference type="CDD" id="cd21952">
    <property type="entry name" value="MIU2_RNF168"/>
    <property type="match status" value="1"/>
</dbReference>
<organism evidence="3 4">
    <name type="scientific">Ladona fulva</name>
    <name type="common">Scarce chaser dragonfly</name>
    <name type="synonym">Libellula fulva</name>
    <dbReference type="NCBI Taxonomy" id="123851"/>
    <lineage>
        <taxon>Eukaryota</taxon>
        <taxon>Metazoa</taxon>
        <taxon>Ecdysozoa</taxon>
        <taxon>Arthropoda</taxon>
        <taxon>Hexapoda</taxon>
        <taxon>Insecta</taxon>
        <taxon>Pterygota</taxon>
        <taxon>Palaeoptera</taxon>
        <taxon>Odonata</taxon>
        <taxon>Epiprocta</taxon>
        <taxon>Anisoptera</taxon>
        <taxon>Libelluloidea</taxon>
        <taxon>Libellulidae</taxon>
        <taxon>Ladona</taxon>
    </lineage>
</organism>
<evidence type="ECO:0000313" key="3">
    <source>
        <dbReference type="EMBL" id="KAG8235754.1"/>
    </source>
</evidence>
<sequence length="378" mass="41571">MEIAKKAMKIKQSLAMDEEIARKLMMEEINRLNRTSPTSARKTTGHSTESKGSSAQVNGTENKENKALTSTSSAVKGPMDIFLGKKKIPSNSKKLVPIGSSDNVKAHLKNEKMTDGEKARSASGLSTGNGRIIEPKIVKITPMHLNFSTDDKSGKLPLQKLAASTRDVEHKFTSSSSTVVRELFHSGSSSEARGPSAFCETGALESEVGCEVGDNPTAAKVQKVDLSRVMVESCTLEEEKADVKGPERKRKRMVPCGEVKEGCSYGESSSNKLDPELQLMGVTKEIMEEQMRREAQLLQEQEDLDLARQLQSEWEEEVRRIDRRKGSQLEYDLRSRGASHSKDASRKAVGKSKRKQASGGPRQQSLDEIMSSKGKTKL</sequence>
<comment type="caution">
    <text evidence="3">The sequence shown here is derived from an EMBL/GenBank/DDBJ whole genome shotgun (WGS) entry which is preliminary data.</text>
</comment>
<feature type="compositionally biased region" description="Polar residues" evidence="2">
    <location>
        <begin position="32"/>
        <end position="60"/>
    </location>
</feature>
<accession>A0A8K0KK52</accession>
<reference evidence="3" key="1">
    <citation type="submission" date="2013-04" db="EMBL/GenBank/DDBJ databases">
        <authorList>
            <person name="Qu J."/>
            <person name="Murali S.C."/>
            <person name="Bandaranaike D."/>
            <person name="Bellair M."/>
            <person name="Blankenburg K."/>
            <person name="Chao H."/>
            <person name="Dinh H."/>
            <person name="Doddapaneni H."/>
            <person name="Downs B."/>
            <person name="Dugan-Rocha S."/>
            <person name="Elkadiri S."/>
            <person name="Gnanaolivu R.D."/>
            <person name="Hernandez B."/>
            <person name="Javaid M."/>
            <person name="Jayaseelan J.C."/>
            <person name="Lee S."/>
            <person name="Li M."/>
            <person name="Ming W."/>
            <person name="Munidasa M."/>
            <person name="Muniz J."/>
            <person name="Nguyen L."/>
            <person name="Ongeri F."/>
            <person name="Osuji N."/>
            <person name="Pu L.-L."/>
            <person name="Puazo M."/>
            <person name="Qu C."/>
            <person name="Quiroz J."/>
            <person name="Raj R."/>
            <person name="Weissenberger G."/>
            <person name="Xin Y."/>
            <person name="Zou X."/>
            <person name="Han Y."/>
            <person name="Richards S."/>
            <person name="Worley K."/>
            <person name="Muzny D."/>
            <person name="Gibbs R."/>
        </authorList>
    </citation>
    <scope>NUCLEOTIDE SEQUENCE</scope>
    <source>
        <strain evidence="3">Sampled in the wild</strain>
    </source>
</reference>
<dbReference type="AlphaFoldDB" id="A0A8K0KK52"/>
<keyword evidence="1" id="KW-0175">Coiled coil</keyword>
<feature type="region of interest" description="Disordered" evidence="2">
    <location>
        <begin position="325"/>
        <end position="378"/>
    </location>
</feature>
<proteinExistence type="predicted"/>
<keyword evidence="4" id="KW-1185">Reference proteome</keyword>
<feature type="coiled-coil region" evidence="1">
    <location>
        <begin position="284"/>
        <end position="317"/>
    </location>
</feature>
<feature type="region of interest" description="Disordered" evidence="2">
    <location>
        <begin position="28"/>
        <end position="72"/>
    </location>
</feature>
<gene>
    <name evidence="3" type="ORF">J437_LFUL015375</name>
</gene>
<dbReference type="Proteomes" id="UP000792457">
    <property type="component" value="Unassembled WGS sequence"/>
</dbReference>
<feature type="region of interest" description="Disordered" evidence="2">
    <location>
        <begin position="92"/>
        <end position="128"/>
    </location>
</feature>
<feature type="compositionally biased region" description="Basic and acidic residues" evidence="2">
    <location>
        <begin position="104"/>
        <end position="120"/>
    </location>
</feature>
<protein>
    <submittedName>
        <fullName evidence="3">Uncharacterized protein</fullName>
    </submittedName>
</protein>
<evidence type="ECO:0000256" key="2">
    <source>
        <dbReference type="SAM" id="MobiDB-lite"/>
    </source>
</evidence>
<evidence type="ECO:0000256" key="1">
    <source>
        <dbReference type="SAM" id="Coils"/>
    </source>
</evidence>
<name>A0A8K0KK52_LADFU</name>
<reference evidence="3" key="2">
    <citation type="submission" date="2017-10" db="EMBL/GenBank/DDBJ databases">
        <title>Ladona fulva Genome sequencing and assembly.</title>
        <authorList>
            <person name="Murali S."/>
            <person name="Richards S."/>
            <person name="Bandaranaike D."/>
            <person name="Bellair M."/>
            <person name="Blankenburg K."/>
            <person name="Chao H."/>
            <person name="Dinh H."/>
            <person name="Doddapaneni H."/>
            <person name="Dugan-Rocha S."/>
            <person name="Elkadiri S."/>
            <person name="Gnanaolivu R."/>
            <person name="Hernandez B."/>
            <person name="Skinner E."/>
            <person name="Javaid M."/>
            <person name="Lee S."/>
            <person name="Li M."/>
            <person name="Ming W."/>
            <person name="Munidasa M."/>
            <person name="Muniz J."/>
            <person name="Nguyen L."/>
            <person name="Hughes D."/>
            <person name="Osuji N."/>
            <person name="Pu L.-L."/>
            <person name="Puazo M."/>
            <person name="Qu C."/>
            <person name="Quiroz J."/>
            <person name="Raj R."/>
            <person name="Weissenberger G."/>
            <person name="Xin Y."/>
            <person name="Zou X."/>
            <person name="Han Y."/>
            <person name="Worley K."/>
            <person name="Muzny D."/>
            <person name="Gibbs R."/>
        </authorList>
    </citation>
    <scope>NUCLEOTIDE SEQUENCE</scope>
    <source>
        <strain evidence="3">Sampled in the wild</strain>
    </source>
</reference>
<dbReference type="EMBL" id="KZ308946">
    <property type="protein sequence ID" value="KAG8235754.1"/>
    <property type="molecule type" value="Genomic_DNA"/>
</dbReference>
<evidence type="ECO:0000313" key="4">
    <source>
        <dbReference type="Proteomes" id="UP000792457"/>
    </source>
</evidence>
<feature type="compositionally biased region" description="Basic and acidic residues" evidence="2">
    <location>
        <begin position="325"/>
        <end position="346"/>
    </location>
</feature>